<protein>
    <submittedName>
        <fullName evidence="1">Uncharacterized protein</fullName>
    </submittedName>
</protein>
<dbReference type="PANTHER" id="PTHR34962:SF1">
    <property type="entry name" value="EMBRYO DEFECTIVE 1703-RELATED"/>
    <property type="match status" value="1"/>
</dbReference>
<dbReference type="PANTHER" id="PTHR34962">
    <property type="entry name" value="EMBRYO DEFECTIVE 1703-RELATED"/>
    <property type="match status" value="1"/>
</dbReference>
<accession>W1Q128</accession>
<evidence type="ECO:0000313" key="1">
    <source>
        <dbReference type="EMBL" id="ERN14100.1"/>
    </source>
</evidence>
<name>W1Q128_AMBTC</name>
<dbReference type="Gramene" id="ERN14100">
    <property type="protein sequence ID" value="ERN14100"/>
    <property type="gene ID" value="AMTR_s00021p00236180"/>
</dbReference>
<dbReference type="eggNOG" id="ENOG502QU8G">
    <property type="taxonomic scope" value="Eukaryota"/>
</dbReference>
<proteinExistence type="predicted"/>
<dbReference type="AlphaFoldDB" id="W1Q128"/>
<dbReference type="Proteomes" id="UP000017836">
    <property type="component" value="Unassembled WGS sequence"/>
</dbReference>
<reference evidence="2" key="1">
    <citation type="journal article" date="2013" name="Science">
        <title>The Amborella genome and the evolution of flowering plants.</title>
        <authorList>
            <consortium name="Amborella Genome Project"/>
        </authorList>
    </citation>
    <scope>NUCLEOTIDE SEQUENCE [LARGE SCALE GENOMIC DNA]</scope>
</reference>
<dbReference type="HOGENOM" id="CLU_2443767_0_0_1"/>
<evidence type="ECO:0000313" key="2">
    <source>
        <dbReference type="Proteomes" id="UP000017836"/>
    </source>
</evidence>
<organism evidence="1 2">
    <name type="scientific">Amborella trichopoda</name>
    <dbReference type="NCBI Taxonomy" id="13333"/>
    <lineage>
        <taxon>Eukaryota</taxon>
        <taxon>Viridiplantae</taxon>
        <taxon>Streptophyta</taxon>
        <taxon>Embryophyta</taxon>
        <taxon>Tracheophyta</taxon>
        <taxon>Spermatophyta</taxon>
        <taxon>Magnoliopsida</taxon>
        <taxon>Amborellales</taxon>
        <taxon>Amborellaceae</taxon>
        <taxon>Amborella</taxon>
    </lineage>
</organism>
<gene>
    <name evidence="1" type="ORF">AMTR_s00021p00236180</name>
</gene>
<dbReference type="EMBL" id="KI392560">
    <property type="protein sequence ID" value="ERN14100.1"/>
    <property type="molecule type" value="Genomic_DNA"/>
</dbReference>
<keyword evidence="2" id="KW-1185">Reference proteome</keyword>
<dbReference type="STRING" id="13333.W1Q128"/>
<sequence>MACLVYSLFSFNFTQDAFREAKSHGFSVTVIRKGQLQLNIDQTLEEVEEEIVEIGSKMYHDMIMRERSVDMGALMKGVFGSGKPMRRFLF</sequence>